<reference evidence="4" key="1">
    <citation type="journal article" date="2014" name="Int. J. Syst. Evol. Microbiol.">
        <title>Complete genome sequence of Corynebacterium casei LMG S-19264T (=DSM 44701T), isolated from a smear-ripened cheese.</title>
        <authorList>
            <consortium name="US DOE Joint Genome Institute (JGI-PGF)"/>
            <person name="Walter F."/>
            <person name="Albersmeier A."/>
            <person name="Kalinowski J."/>
            <person name="Ruckert C."/>
        </authorList>
    </citation>
    <scope>NUCLEOTIDE SEQUENCE</scope>
    <source>
        <strain evidence="4">JCM 13064</strain>
    </source>
</reference>
<feature type="region of interest" description="Disordered" evidence="1">
    <location>
        <begin position="161"/>
        <end position="294"/>
    </location>
</feature>
<dbReference type="AlphaFoldDB" id="A0A917QY44"/>
<feature type="compositionally biased region" description="Low complexity" evidence="1">
    <location>
        <begin position="201"/>
        <end position="216"/>
    </location>
</feature>
<comment type="caution">
    <text evidence="4">The sequence shown here is derived from an EMBL/GenBank/DDBJ whole genome shotgun (WGS) entry which is preliminary data.</text>
</comment>
<proteinExistence type="predicted"/>
<keyword evidence="5" id="KW-1185">Reference proteome</keyword>
<organism evidence="4 5">
    <name type="scientific">Sphaerisporangium melleum</name>
    <dbReference type="NCBI Taxonomy" id="321316"/>
    <lineage>
        <taxon>Bacteria</taxon>
        <taxon>Bacillati</taxon>
        <taxon>Actinomycetota</taxon>
        <taxon>Actinomycetes</taxon>
        <taxon>Streptosporangiales</taxon>
        <taxon>Streptosporangiaceae</taxon>
        <taxon>Sphaerisporangium</taxon>
    </lineage>
</organism>
<dbReference type="GO" id="GO:0005975">
    <property type="term" value="P:carbohydrate metabolic process"/>
    <property type="evidence" value="ECO:0007669"/>
    <property type="project" value="UniProtKB-ARBA"/>
</dbReference>
<dbReference type="Gene3D" id="2.60.40.10">
    <property type="entry name" value="Immunoglobulins"/>
    <property type="match status" value="1"/>
</dbReference>
<evidence type="ECO:0000313" key="5">
    <source>
        <dbReference type="Proteomes" id="UP000645217"/>
    </source>
</evidence>
<dbReference type="Pfam" id="PF01345">
    <property type="entry name" value="DUF11"/>
    <property type="match status" value="1"/>
</dbReference>
<name>A0A917QY44_9ACTN</name>
<feature type="signal peptide" evidence="2">
    <location>
        <begin position="1"/>
        <end position="26"/>
    </location>
</feature>
<evidence type="ECO:0000256" key="2">
    <source>
        <dbReference type="SAM" id="SignalP"/>
    </source>
</evidence>
<dbReference type="RefSeq" id="WP_189162643.1">
    <property type="nucleotide sequence ID" value="NZ_BMNT01000009.1"/>
</dbReference>
<dbReference type="InterPro" id="IPR013783">
    <property type="entry name" value="Ig-like_fold"/>
</dbReference>
<accession>A0A917QY44</accession>
<feature type="domain" description="DUF11" evidence="3">
    <location>
        <begin position="39"/>
        <end position="154"/>
    </location>
</feature>
<keyword evidence="2" id="KW-0732">Signal</keyword>
<dbReference type="Proteomes" id="UP000645217">
    <property type="component" value="Unassembled WGS sequence"/>
</dbReference>
<evidence type="ECO:0000313" key="4">
    <source>
        <dbReference type="EMBL" id="GGK76850.1"/>
    </source>
</evidence>
<feature type="compositionally biased region" description="Basic residues" evidence="1">
    <location>
        <begin position="255"/>
        <end position="264"/>
    </location>
</feature>
<sequence>MGLFTAGIAAGLVLFVAAAAPTVVHASTGPRPGRWGGADLSVRVTATPRVAQPRHWLSYVVKVRNAGPGQAVLPVLTVRVPDAVRIAAVNVASCRPGTSRNEVVCSSAVDIPAGDSGAVTIVGRVKGDARGPLRAVAGLTSEVVDGNEGDNRAELVTPVDRGATPARRRPAARDQPARHTGLTAARLTGLRPPGARTRCPRGTASKTAKTAKTAGASRRRTQGRAAGASHPGTAAPVAAGQRGTAVPVARDRQGKRAARGRRGTVVRGQRGMAAQASATMRRRSACSAFHPSSR</sequence>
<dbReference type="EMBL" id="BMNT01000009">
    <property type="protein sequence ID" value="GGK76850.1"/>
    <property type="molecule type" value="Genomic_DNA"/>
</dbReference>
<evidence type="ECO:0000256" key="1">
    <source>
        <dbReference type="SAM" id="MobiDB-lite"/>
    </source>
</evidence>
<dbReference type="InterPro" id="IPR001434">
    <property type="entry name" value="OmcB-like_DUF11"/>
</dbReference>
<protein>
    <recommendedName>
        <fullName evidence="3">DUF11 domain-containing protein</fullName>
    </recommendedName>
</protein>
<feature type="chain" id="PRO_5037456995" description="DUF11 domain-containing protein" evidence="2">
    <location>
        <begin position="27"/>
        <end position="294"/>
    </location>
</feature>
<evidence type="ECO:0000259" key="3">
    <source>
        <dbReference type="Pfam" id="PF01345"/>
    </source>
</evidence>
<reference evidence="4" key="2">
    <citation type="submission" date="2020-09" db="EMBL/GenBank/DDBJ databases">
        <authorList>
            <person name="Sun Q."/>
            <person name="Ohkuma M."/>
        </authorList>
    </citation>
    <scope>NUCLEOTIDE SEQUENCE</scope>
    <source>
        <strain evidence="4">JCM 13064</strain>
    </source>
</reference>
<gene>
    <name evidence="4" type="ORF">GCM10007964_19530</name>
</gene>